<protein>
    <submittedName>
        <fullName evidence="4">Copia protein</fullName>
    </submittedName>
</protein>
<dbReference type="EMBL" id="CAMXCT020000724">
    <property type="protein sequence ID" value="CAL1135918.1"/>
    <property type="molecule type" value="Genomic_DNA"/>
</dbReference>
<dbReference type="InterPro" id="IPR001584">
    <property type="entry name" value="Integrase_cat-core"/>
</dbReference>
<feature type="region of interest" description="Disordered" evidence="1">
    <location>
        <begin position="402"/>
        <end position="424"/>
    </location>
</feature>
<proteinExistence type="predicted"/>
<evidence type="ECO:0000313" key="4">
    <source>
        <dbReference type="EMBL" id="CAL4769855.1"/>
    </source>
</evidence>
<gene>
    <name evidence="3" type="ORF">C1SCF055_LOCUS10227</name>
</gene>
<dbReference type="SUPFAM" id="SSF53098">
    <property type="entry name" value="Ribonuclease H-like"/>
    <property type="match status" value="1"/>
</dbReference>
<dbReference type="PROSITE" id="PS50994">
    <property type="entry name" value="INTEGRASE"/>
    <property type="match status" value="1"/>
</dbReference>
<feature type="compositionally biased region" description="Polar residues" evidence="1">
    <location>
        <begin position="407"/>
        <end position="420"/>
    </location>
</feature>
<sequence length="1568" mass="176684">MSAAAESGAGQPEDRTSTIWSILPSFDPSTDDPREYVDKVKFLHSICPPKDKSMLAPRLAMLMKGTAWAQIKSADTAKLADPDQGIQVLLSAVATWEEAAELQTYDKFEKALYRIIQKADETNMSFVNRLNVAFMELGEVNLKDMKAFILLRQSSLTADDKRKVIVMTNGKLEAEKIEAAMRTLYTKVLGSNSTGDSKRKVYPVNYMDDEPEEVHHVAEEEHFDEDWILQALVDQGDEDAQVVADFEDQLVEVCQESPELRSFMTCRRLRVLWNFMIFCLVTRKSCADETVLSVEGNQAARVGSNKNPPELPFPEDSSLNYACPTKTPIRRPQGVKTMEEWGSQIFPEGKHSGETFKTVHDQDPKYRSFMMNHPNLTNPWALSFQNYVRAMSLTCPQQMPCKPLTRGESSSKATTGTVSNPTPPWHHEVSGLEWDLMTEGVELSPPPKRSLSPEVAEASEMALVKDTEKEQRLITNIAILQRELDLMRKNTDICKLMSTPTNSQECGPELERLSMVIQKELDAMLALTWEVNAPSDKSLSRKIQPNEKCKLDLLEVYCEENSQLTETALKMGLKAKRFTKADGTIRYLGRRINLSEYAARYSNGFAKNICWYLLRSRVSRELPLEIAELCIEPRVSQEQLVFAGELKARRCSSHRKALTSSSVTQELSHKKPRKEFLEDVFRRVELRAPRAGTVVVHEGEVIFEDAKKLCTNFQVRAVELCRGTDRFRLPKGEYEESDIPLRQTFILHRVSGEVEQLGEPEKWLELPKTKRFLKSTHVDPHLVAAALEYQCDACSESRQGYSSARPAAIHKHLNFNEVVGIDKAYWTNDNGVTFGFIHVLDEGTLFHLGKACGDDAASQIRCFDDMWLSWAGPPKEVYLDPAKEYTGGEWLSKMQSEDVSLKMTATDSHWQLGRVESHGHVVKRMLDRMNAESPILDLESFRQNLRQVFTAKNTMSRVHGYTPEQAVLGFARRLPASITSGEGTASHVLAADEGTDSDQFRRALELRSRARKAFVEADNCSSLRRALLRRSRPLRDPFEIGDWVLYWRKVGGNMRRERGKWFGPARVAMVEGNKVIWLSHANRLIRASPEQLRPASFREWKTVQKSEESKHTTSEWLKRAQLQDFFDLGADVPGEGDLVEGSSPIDDSCSLPEPEQAPSNSSESGLEPMASDENSKDATPPADMNRSADPLLVPIPELSSKGERAKARLVIIGFEDPGGDEKFLAMLKRVESRFKFGSFEKRSFKYTGIDFRQWDDCSIEYDQIAYIEKIAPISVTKGRRSQPNAELNDAERSELRSLVGALQYAAVHTRPDISAKVGELQSAVCRATVNELLTANKVLAEAKQNPVSLMVLPIAPGDVTYCAFSDASFLSNKQNCAHQGTLIFATTPALLDNQRSVVAPVAWTSKRIPRVVRSTLGAEAAALCNSVDRLMWIRVLWAWVRNPECNWRQPEKLLLEERTSALVTDCKGAFDLLTRQRISWVKSQKKETETSEGLLSESVNFVNEMKSSSLHDYWTWVGSGVTWLGIGEGKQHSRALLRDPTRRATLVLHFTFLSLVLSILCASQPITK</sequence>
<dbReference type="OrthoDB" id="10692825at2759"/>
<feature type="region of interest" description="Disordered" evidence="1">
    <location>
        <begin position="1"/>
        <end position="24"/>
    </location>
</feature>
<evidence type="ECO:0000256" key="1">
    <source>
        <dbReference type="SAM" id="MobiDB-lite"/>
    </source>
</evidence>
<organism evidence="3">
    <name type="scientific">Cladocopium goreaui</name>
    <dbReference type="NCBI Taxonomy" id="2562237"/>
    <lineage>
        <taxon>Eukaryota</taxon>
        <taxon>Sar</taxon>
        <taxon>Alveolata</taxon>
        <taxon>Dinophyceae</taxon>
        <taxon>Suessiales</taxon>
        <taxon>Symbiodiniaceae</taxon>
        <taxon>Cladocopium</taxon>
    </lineage>
</organism>
<dbReference type="Proteomes" id="UP001152797">
    <property type="component" value="Unassembled WGS sequence"/>
</dbReference>
<evidence type="ECO:0000259" key="2">
    <source>
        <dbReference type="PROSITE" id="PS50994"/>
    </source>
</evidence>
<dbReference type="EMBL" id="CAMXCT010000724">
    <property type="protein sequence ID" value="CAI3982543.1"/>
    <property type="molecule type" value="Genomic_DNA"/>
</dbReference>
<dbReference type="EMBL" id="CAMXCT030000724">
    <property type="protein sequence ID" value="CAL4769855.1"/>
    <property type="molecule type" value="Genomic_DNA"/>
</dbReference>
<keyword evidence="5" id="KW-1185">Reference proteome</keyword>
<comment type="caution">
    <text evidence="3">The sequence shown here is derived from an EMBL/GenBank/DDBJ whole genome shotgun (WGS) entry which is preliminary data.</text>
</comment>
<evidence type="ECO:0000313" key="3">
    <source>
        <dbReference type="EMBL" id="CAI3982543.1"/>
    </source>
</evidence>
<dbReference type="InterPro" id="IPR036397">
    <property type="entry name" value="RNaseH_sf"/>
</dbReference>
<dbReference type="GO" id="GO:0003676">
    <property type="term" value="F:nucleic acid binding"/>
    <property type="evidence" value="ECO:0007669"/>
    <property type="project" value="InterPro"/>
</dbReference>
<evidence type="ECO:0000313" key="5">
    <source>
        <dbReference type="Proteomes" id="UP001152797"/>
    </source>
</evidence>
<name>A0A9P1C0B8_9DINO</name>
<reference evidence="3" key="1">
    <citation type="submission" date="2022-10" db="EMBL/GenBank/DDBJ databases">
        <authorList>
            <person name="Chen Y."/>
            <person name="Dougan E. K."/>
            <person name="Chan C."/>
            <person name="Rhodes N."/>
            <person name="Thang M."/>
        </authorList>
    </citation>
    <scope>NUCLEOTIDE SEQUENCE</scope>
</reference>
<dbReference type="Gene3D" id="3.30.420.10">
    <property type="entry name" value="Ribonuclease H-like superfamily/Ribonuclease H"/>
    <property type="match status" value="1"/>
</dbReference>
<dbReference type="InterPro" id="IPR012337">
    <property type="entry name" value="RNaseH-like_sf"/>
</dbReference>
<feature type="region of interest" description="Disordered" evidence="1">
    <location>
        <begin position="1136"/>
        <end position="1197"/>
    </location>
</feature>
<reference evidence="4 5" key="2">
    <citation type="submission" date="2024-05" db="EMBL/GenBank/DDBJ databases">
        <authorList>
            <person name="Chen Y."/>
            <person name="Shah S."/>
            <person name="Dougan E. K."/>
            <person name="Thang M."/>
            <person name="Chan C."/>
        </authorList>
    </citation>
    <scope>NUCLEOTIDE SEQUENCE [LARGE SCALE GENOMIC DNA]</scope>
</reference>
<dbReference type="GO" id="GO:0015074">
    <property type="term" value="P:DNA integration"/>
    <property type="evidence" value="ECO:0007669"/>
    <property type="project" value="InterPro"/>
</dbReference>
<accession>A0A9P1C0B8</accession>
<feature type="domain" description="Integrase catalytic" evidence="2">
    <location>
        <begin position="802"/>
        <end position="971"/>
    </location>
</feature>